<dbReference type="InterPro" id="IPR017937">
    <property type="entry name" value="Thioredoxin_CS"/>
</dbReference>
<evidence type="ECO:0000256" key="2">
    <source>
        <dbReference type="ARBA" id="ARBA00008987"/>
    </source>
</evidence>
<evidence type="ECO:0000256" key="3">
    <source>
        <dbReference type="SAM" id="Phobius"/>
    </source>
</evidence>
<feature type="transmembrane region" description="Helical" evidence="3">
    <location>
        <begin position="102"/>
        <end position="119"/>
    </location>
</feature>
<keyword evidence="3" id="KW-1133">Transmembrane helix</keyword>
<dbReference type="PRINTS" id="PR00421">
    <property type="entry name" value="THIOREDOXIN"/>
</dbReference>
<dbReference type="OrthoDB" id="5106at2759"/>
<comment type="similarity">
    <text evidence="2">Belongs to the thioredoxin family.</text>
</comment>
<keyword evidence="3" id="KW-0812">Transmembrane</keyword>
<comment type="caution">
    <text evidence="5">The sequence shown here is derived from an EMBL/GenBank/DDBJ whole genome shotgun (WGS) entry which is preliminary data.</text>
</comment>
<dbReference type="GO" id="GO:0045454">
    <property type="term" value="P:cell redox homeostasis"/>
    <property type="evidence" value="ECO:0007669"/>
    <property type="project" value="TreeGrafter"/>
</dbReference>
<dbReference type="Gene3D" id="3.40.30.10">
    <property type="entry name" value="Glutaredoxin"/>
    <property type="match status" value="1"/>
</dbReference>
<feature type="domain" description="Thioredoxin" evidence="4">
    <location>
        <begin position="162"/>
        <end position="278"/>
    </location>
</feature>
<dbReference type="GO" id="GO:0045047">
    <property type="term" value="P:protein targeting to ER"/>
    <property type="evidence" value="ECO:0007669"/>
    <property type="project" value="InterPro"/>
</dbReference>
<evidence type="ECO:0000256" key="1">
    <source>
        <dbReference type="ARBA" id="ARBA00003318"/>
    </source>
</evidence>
<reference evidence="6" key="1">
    <citation type="journal article" date="2019" name="Nat. Commun.">
        <title>Expansion of phycobilisome linker gene families in mesophilic red algae.</title>
        <authorList>
            <person name="Lee J."/>
            <person name="Kim D."/>
            <person name="Bhattacharya D."/>
            <person name="Yoon H.S."/>
        </authorList>
    </citation>
    <scope>NUCLEOTIDE SEQUENCE [LARGE SCALE GENOMIC DNA]</scope>
    <source>
        <strain evidence="6">CCMP 1328</strain>
    </source>
</reference>
<dbReference type="CDD" id="cd02947">
    <property type="entry name" value="TRX_family"/>
    <property type="match status" value="1"/>
</dbReference>
<dbReference type="SUPFAM" id="SSF52833">
    <property type="entry name" value="Thioredoxin-like"/>
    <property type="match status" value="1"/>
</dbReference>
<proteinExistence type="inferred from homology"/>
<keyword evidence="3" id="KW-0472">Membrane</keyword>
<feature type="transmembrane region" description="Helical" evidence="3">
    <location>
        <begin position="39"/>
        <end position="58"/>
    </location>
</feature>
<dbReference type="Pfam" id="PF00085">
    <property type="entry name" value="Thioredoxin"/>
    <property type="match status" value="1"/>
</dbReference>
<dbReference type="InterPro" id="IPR036249">
    <property type="entry name" value="Thioredoxin-like_sf"/>
</dbReference>
<dbReference type="GO" id="GO:0005783">
    <property type="term" value="C:endoplasmic reticulum"/>
    <property type="evidence" value="ECO:0007669"/>
    <property type="project" value="InterPro"/>
</dbReference>
<name>A0A5J4YKP3_PORPP</name>
<dbReference type="Pfam" id="PF10032">
    <property type="entry name" value="Pho88"/>
    <property type="match status" value="1"/>
</dbReference>
<dbReference type="PANTHER" id="PTHR43601:SF3">
    <property type="entry name" value="THIOREDOXIN, MITOCHONDRIAL"/>
    <property type="match status" value="1"/>
</dbReference>
<dbReference type="PANTHER" id="PTHR43601">
    <property type="entry name" value="THIOREDOXIN, MITOCHONDRIAL"/>
    <property type="match status" value="1"/>
</dbReference>
<dbReference type="InterPro" id="IPR012098">
    <property type="entry name" value="SND3_fun"/>
</dbReference>
<organism evidence="5 6">
    <name type="scientific">Porphyridium purpureum</name>
    <name type="common">Red alga</name>
    <name type="synonym">Porphyridium cruentum</name>
    <dbReference type="NCBI Taxonomy" id="35688"/>
    <lineage>
        <taxon>Eukaryota</taxon>
        <taxon>Rhodophyta</taxon>
        <taxon>Bangiophyceae</taxon>
        <taxon>Porphyridiales</taxon>
        <taxon>Porphyridiaceae</taxon>
        <taxon>Porphyridium</taxon>
    </lineage>
</organism>
<dbReference type="Proteomes" id="UP000324585">
    <property type="component" value="Unassembled WGS sequence"/>
</dbReference>
<dbReference type="PROSITE" id="PS00194">
    <property type="entry name" value="THIOREDOXIN_1"/>
    <property type="match status" value="1"/>
</dbReference>
<dbReference type="AlphaFoldDB" id="A0A5J4YKP3"/>
<comment type="function">
    <text evidence="1">Participates in various redox reactions through the reversible oxidation of its active center dithiol to a disulfide and catalyzes dithiol-disulfide exchange reactions.</text>
</comment>
<gene>
    <name evidence="5" type="ORF">FVE85_7715</name>
</gene>
<dbReference type="EMBL" id="VRMN01000014">
    <property type="protein sequence ID" value="KAA8491294.1"/>
    <property type="molecule type" value="Genomic_DNA"/>
</dbReference>
<keyword evidence="6" id="KW-1185">Reference proteome</keyword>
<dbReference type="InterPro" id="IPR013766">
    <property type="entry name" value="Thioredoxin_domain"/>
</dbReference>
<evidence type="ECO:0000313" key="6">
    <source>
        <dbReference type="Proteomes" id="UP000324585"/>
    </source>
</evidence>
<evidence type="ECO:0000313" key="5">
    <source>
        <dbReference type="EMBL" id="KAA8491294.1"/>
    </source>
</evidence>
<accession>A0A5J4YKP3</accession>
<evidence type="ECO:0000259" key="4">
    <source>
        <dbReference type="PROSITE" id="PS51352"/>
    </source>
</evidence>
<dbReference type="PROSITE" id="PS51352">
    <property type="entry name" value="THIOREDOXIN_2"/>
    <property type="match status" value="1"/>
</dbReference>
<protein>
    <submittedName>
        <fullName evidence="5">Thioredoxin H4</fullName>
    </submittedName>
</protein>
<sequence>MDFLANLWRKMGKSLFMGLGMAVLSNRRMIDSDPRTTNFAIVTFFALVLVTLVSRVWILYRINTLNDSTVLQLKGAKHGLQPMQIKNTSVRQYDYELNMTQVKIFLAIVALAFLFYSQMKVATPVVGFTLLMVYQLLNDPLVAIHIGGRPEEGDLKRPFGCSPVFEEAKKDTMTAIETRAQLDELLLRAKEKPVLIDFHATWCEPCRTIAPGIMRLAEEKCRSAIFAHCDVDDSDPLCKELGISAVPTFVLYRKGVLVEQWSTPDLYDVRSKLDKELEKTASVTPGATAPVGDSIK</sequence>